<accession>A0A2U1PLW5</accession>
<dbReference type="GO" id="GO:0016301">
    <property type="term" value="F:kinase activity"/>
    <property type="evidence" value="ECO:0007669"/>
    <property type="project" value="UniProtKB-KW"/>
</dbReference>
<name>A0A2U1PLW5_ARTAN</name>
<protein>
    <submittedName>
        <fullName evidence="1">Protein kinase domain, Nitrogen network kinase 1, Phloem protein 2-like protein</fullName>
    </submittedName>
</protein>
<dbReference type="AlphaFoldDB" id="A0A2U1PLW5"/>
<keyword evidence="1" id="KW-0418">Kinase</keyword>
<dbReference type="InterPro" id="IPR025886">
    <property type="entry name" value="PP2-like"/>
</dbReference>
<evidence type="ECO:0000313" key="1">
    <source>
        <dbReference type="EMBL" id="PWA86755.1"/>
    </source>
</evidence>
<dbReference type="PANTHER" id="PTHR32278">
    <property type="entry name" value="F-BOX DOMAIN-CONTAINING PROTEIN"/>
    <property type="match status" value="1"/>
</dbReference>
<sequence>MYDVSSETTYAVYLVCKLPEDQSTFEAPLVVKERHLYDHPGSYIYLAGPHTPVIRPKLNENTQNPVARPSKLNVVPQQRSDGWMEVKVSEFQTKISTETTSMHLRSQHPGKKDLSGLMVQGIEIRPIQILSFQCNIF</sequence>
<dbReference type="Proteomes" id="UP000245207">
    <property type="component" value="Unassembled WGS sequence"/>
</dbReference>
<gene>
    <name evidence="1" type="ORF">CTI12_AA137200</name>
</gene>
<keyword evidence="2" id="KW-1185">Reference proteome</keyword>
<dbReference type="EMBL" id="PKPP01000986">
    <property type="protein sequence ID" value="PWA86755.1"/>
    <property type="molecule type" value="Genomic_DNA"/>
</dbReference>
<dbReference type="Pfam" id="PF14299">
    <property type="entry name" value="PP2"/>
    <property type="match status" value="1"/>
</dbReference>
<comment type="caution">
    <text evidence="1">The sequence shown here is derived from an EMBL/GenBank/DDBJ whole genome shotgun (WGS) entry which is preliminary data.</text>
</comment>
<organism evidence="1 2">
    <name type="scientific">Artemisia annua</name>
    <name type="common">Sweet wormwood</name>
    <dbReference type="NCBI Taxonomy" id="35608"/>
    <lineage>
        <taxon>Eukaryota</taxon>
        <taxon>Viridiplantae</taxon>
        <taxon>Streptophyta</taxon>
        <taxon>Embryophyta</taxon>
        <taxon>Tracheophyta</taxon>
        <taxon>Spermatophyta</taxon>
        <taxon>Magnoliopsida</taxon>
        <taxon>eudicotyledons</taxon>
        <taxon>Gunneridae</taxon>
        <taxon>Pentapetalae</taxon>
        <taxon>asterids</taxon>
        <taxon>campanulids</taxon>
        <taxon>Asterales</taxon>
        <taxon>Asteraceae</taxon>
        <taxon>Asteroideae</taxon>
        <taxon>Anthemideae</taxon>
        <taxon>Artemisiinae</taxon>
        <taxon>Artemisia</taxon>
    </lineage>
</organism>
<keyword evidence="1" id="KW-0808">Transferase</keyword>
<dbReference type="OrthoDB" id="1918565at2759"/>
<proteinExistence type="predicted"/>
<dbReference type="PANTHER" id="PTHR32278:SF135">
    <property type="entry name" value="F-BOX PROTEIN PP2-B12"/>
    <property type="match status" value="1"/>
</dbReference>
<evidence type="ECO:0000313" key="2">
    <source>
        <dbReference type="Proteomes" id="UP000245207"/>
    </source>
</evidence>
<reference evidence="1 2" key="1">
    <citation type="journal article" date="2018" name="Mol. Plant">
        <title>The genome of Artemisia annua provides insight into the evolution of Asteraceae family and artemisinin biosynthesis.</title>
        <authorList>
            <person name="Shen Q."/>
            <person name="Zhang L."/>
            <person name="Liao Z."/>
            <person name="Wang S."/>
            <person name="Yan T."/>
            <person name="Shi P."/>
            <person name="Liu M."/>
            <person name="Fu X."/>
            <person name="Pan Q."/>
            <person name="Wang Y."/>
            <person name="Lv Z."/>
            <person name="Lu X."/>
            <person name="Zhang F."/>
            <person name="Jiang W."/>
            <person name="Ma Y."/>
            <person name="Chen M."/>
            <person name="Hao X."/>
            <person name="Li L."/>
            <person name="Tang Y."/>
            <person name="Lv G."/>
            <person name="Zhou Y."/>
            <person name="Sun X."/>
            <person name="Brodelius P.E."/>
            <person name="Rose J.K.C."/>
            <person name="Tang K."/>
        </authorList>
    </citation>
    <scope>NUCLEOTIDE SEQUENCE [LARGE SCALE GENOMIC DNA]</scope>
    <source>
        <strain evidence="2">cv. Huhao1</strain>
        <tissue evidence="1">Leaf</tissue>
    </source>
</reference>